<name>A0A4U1FJU5_MONMO</name>
<gene>
    <name evidence="1" type="ORF">EI555_004084</name>
</gene>
<dbReference type="EMBL" id="RWIC01000092">
    <property type="protein sequence ID" value="TKC50195.1"/>
    <property type="molecule type" value="Genomic_DNA"/>
</dbReference>
<comment type="caution">
    <text evidence="1">The sequence shown here is derived from an EMBL/GenBank/DDBJ whole genome shotgun (WGS) entry which is preliminary data.</text>
</comment>
<organism evidence="1 2">
    <name type="scientific">Monodon monoceros</name>
    <name type="common">Narwhal</name>
    <name type="synonym">Ceratodon monodon</name>
    <dbReference type="NCBI Taxonomy" id="40151"/>
    <lineage>
        <taxon>Eukaryota</taxon>
        <taxon>Metazoa</taxon>
        <taxon>Chordata</taxon>
        <taxon>Craniata</taxon>
        <taxon>Vertebrata</taxon>
        <taxon>Euteleostomi</taxon>
        <taxon>Mammalia</taxon>
        <taxon>Eutheria</taxon>
        <taxon>Laurasiatheria</taxon>
        <taxon>Artiodactyla</taxon>
        <taxon>Whippomorpha</taxon>
        <taxon>Cetacea</taxon>
        <taxon>Odontoceti</taxon>
        <taxon>Monodontidae</taxon>
        <taxon>Monodon</taxon>
    </lineage>
</organism>
<evidence type="ECO:0000313" key="2">
    <source>
        <dbReference type="Proteomes" id="UP000308365"/>
    </source>
</evidence>
<evidence type="ECO:0000313" key="1">
    <source>
        <dbReference type="EMBL" id="TKC50195.1"/>
    </source>
</evidence>
<dbReference type="Proteomes" id="UP000308365">
    <property type="component" value="Unassembled WGS sequence"/>
</dbReference>
<accession>A0A4U1FJU5</accession>
<proteinExistence type="predicted"/>
<dbReference type="AlphaFoldDB" id="A0A4U1FJU5"/>
<feature type="non-terminal residue" evidence="1">
    <location>
        <position position="1"/>
    </location>
</feature>
<reference evidence="2" key="1">
    <citation type="journal article" date="2019" name="IScience">
        <title>Narwhal Genome Reveals Long-Term Low Genetic Diversity despite Current Large Abundance Size.</title>
        <authorList>
            <person name="Westbury M.V."/>
            <person name="Petersen B."/>
            <person name="Garde E."/>
            <person name="Heide-Jorgensen M.P."/>
            <person name="Lorenzen E.D."/>
        </authorList>
    </citation>
    <scope>NUCLEOTIDE SEQUENCE [LARGE SCALE GENOMIC DNA]</scope>
</reference>
<protein>
    <submittedName>
        <fullName evidence="1">Uncharacterized protein</fullName>
    </submittedName>
</protein>
<sequence length="84" mass="9808">GDLVKKWVDGGFTICLPILPIGHHSDKRQLDLYVNSTNQDILFRVNWVRLNQALPPSSKRIIELLYQHGFDDAIKFLLKESWFE</sequence>